<accession>A0A371I5I4</accession>
<dbReference type="OrthoDB" id="1432157at2759"/>
<proteinExistence type="predicted"/>
<keyword evidence="1" id="KW-0479">Metal-binding</keyword>
<evidence type="ECO:0000313" key="4">
    <source>
        <dbReference type="Proteomes" id="UP000257109"/>
    </source>
</evidence>
<sequence>MFRGRGRGRGRQPFNKAIIECFKCHKLGHFQYECPSWENGANYAKVDEEVLLMPYVELNHCKREEVWFLDFECNLDDQFRQNMRLDNNSRMEVMGKGNVRIQENGIPQVIFEVYYILELKINLLSVGKLQEKGVAILIQHGK</sequence>
<dbReference type="GO" id="GO:0008270">
    <property type="term" value="F:zinc ion binding"/>
    <property type="evidence" value="ECO:0007669"/>
    <property type="project" value="UniProtKB-KW"/>
</dbReference>
<dbReference type="Proteomes" id="UP000257109">
    <property type="component" value="Unassembled WGS sequence"/>
</dbReference>
<feature type="domain" description="CCHC-type" evidence="2">
    <location>
        <begin position="21"/>
        <end position="36"/>
    </location>
</feature>
<name>A0A371I5I4_MUCPR</name>
<dbReference type="PROSITE" id="PS50158">
    <property type="entry name" value="ZF_CCHC"/>
    <property type="match status" value="1"/>
</dbReference>
<protein>
    <recommendedName>
        <fullName evidence="2">CCHC-type domain-containing protein</fullName>
    </recommendedName>
</protein>
<dbReference type="Pfam" id="PF22936">
    <property type="entry name" value="Pol_BBD"/>
    <property type="match status" value="1"/>
</dbReference>
<dbReference type="Pfam" id="PF00098">
    <property type="entry name" value="zf-CCHC"/>
    <property type="match status" value="1"/>
</dbReference>
<evidence type="ECO:0000256" key="1">
    <source>
        <dbReference type="PROSITE-ProRule" id="PRU00047"/>
    </source>
</evidence>
<keyword evidence="1" id="KW-0863">Zinc-finger</keyword>
<feature type="non-terminal residue" evidence="3">
    <location>
        <position position="1"/>
    </location>
</feature>
<dbReference type="InterPro" id="IPR054722">
    <property type="entry name" value="PolX-like_BBD"/>
</dbReference>
<dbReference type="STRING" id="157652.A0A371I5I4"/>
<organism evidence="3 4">
    <name type="scientific">Mucuna pruriens</name>
    <name type="common">Velvet bean</name>
    <name type="synonym">Dolichos pruriens</name>
    <dbReference type="NCBI Taxonomy" id="157652"/>
    <lineage>
        <taxon>Eukaryota</taxon>
        <taxon>Viridiplantae</taxon>
        <taxon>Streptophyta</taxon>
        <taxon>Embryophyta</taxon>
        <taxon>Tracheophyta</taxon>
        <taxon>Spermatophyta</taxon>
        <taxon>Magnoliopsida</taxon>
        <taxon>eudicotyledons</taxon>
        <taxon>Gunneridae</taxon>
        <taxon>Pentapetalae</taxon>
        <taxon>rosids</taxon>
        <taxon>fabids</taxon>
        <taxon>Fabales</taxon>
        <taxon>Fabaceae</taxon>
        <taxon>Papilionoideae</taxon>
        <taxon>50 kb inversion clade</taxon>
        <taxon>NPAAA clade</taxon>
        <taxon>indigoferoid/millettioid clade</taxon>
        <taxon>Phaseoleae</taxon>
        <taxon>Mucuna</taxon>
    </lineage>
</organism>
<keyword evidence="4" id="KW-1185">Reference proteome</keyword>
<dbReference type="GO" id="GO:0003676">
    <property type="term" value="F:nucleic acid binding"/>
    <property type="evidence" value="ECO:0007669"/>
    <property type="project" value="InterPro"/>
</dbReference>
<gene>
    <name evidence="3" type="ORF">CR513_05204</name>
</gene>
<keyword evidence="1" id="KW-0862">Zinc</keyword>
<dbReference type="Gene3D" id="4.10.60.10">
    <property type="entry name" value="Zinc finger, CCHC-type"/>
    <property type="match status" value="1"/>
</dbReference>
<dbReference type="EMBL" id="QJKJ01000867">
    <property type="protein sequence ID" value="RDY10300.1"/>
    <property type="molecule type" value="Genomic_DNA"/>
</dbReference>
<dbReference type="SMART" id="SM00343">
    <property type="entry name" value="ZnF_C2HC"/>
    <property type="match status" value="1"/>
</dbReference>
<dbReference type="InterPro" id="IPR001878">
    <property type="entry name" value="Znf_CCHC"/>
</dbReference>
<dbReference type="AlphaFoldDB" id="A0A371I5I4"/>
<evidence type="ECO:0000313" key="3">
    <source>
        <dbReference type="EMBL" id="RDY10300.1"/>
    </source>
</evidence>
<evidence type="ECO:0000259" key="2">
    <source>
        <dbReference type="PROSITE" id="PS50158"/>
    </source>
</evidence>
<reference evidence="3" key="1">
    <citation type="submission" date="2018-05" db="EMBL/GenBank/DDBJ databases">
        <title>Draft genome of Mucuna pruriens seed.</title>
        <authorList>
            <person name="Nnadi N.E."/>
            <person name="Vos R."/>
            <person name="Hasami M.H."/>
            <person name="Devisetty U.K."/>
            <person name="Aguiy J.C."/>
        </authorList>
    </citation>
    <scope>NUCLEOTIDE SEQUENCE [LARGE SCALE GENOMIC DNA]</scope>
    <source>
        <strain evidence="3">JCA_2017</strain>
    </source>
</reference>
<dbReference type="InterPro" id="IPR036875">
    <property type="entry name" value="Znf_CCHC_sf"/>
</dbReference>
<dbReference type="SUPFAM" id="SSF57756">
    <property type="entry name" value="Retrovirus zinc finger-like domains"/>
    <property type="match status" value="1"/>
</dbReference>
<comment type="caution">
    <text evidence="3">The sequence shown here is derived from an EMBL/GenBank/DDBJ whole genome shotgun (WGS) entry which is preliminary data.</text>
</comment>